<feature type="region of interest" description="Disordered" evidence="1">
    <location>
        <begin position="10"/>
        <end position="126"/>
    </location>
</feature>
<name>A0ABR1GH97_9HYPO</name>
<gene>
    <name evidence="3" type="ORF">QQX98_012984</name>
</gene>
<protein>
    <recommendedName>
        <fullName evidence="2">PD-(D/E)XK nuclease-like domain-containing protein</fullName>
    </recommendedName>
</protein>
<feature type="domain" description="PD-(D/E)XK nuclease-like" evidence="2">
    <location>
        <begin position="183"/>
        <end position="423"/>
    </location>
</feature>
<reference evidence="3 4" key="1">
    <citation type="journal article" date="2025" name="Microbiol. Resour. Announc.">
        <title>Draft genome sequences for Neonectria magnoliae and Neonectria punicea, canker pathogens of Liriodendron tulipifera and Acer saccharum in West Virginia.</title>
        <authorList>
            <person name="Petronek H.M."/>
            <person name="Kasson M.T."/>
            <person name="Metheny A.M."/>
            <person name="Stauder C.M."/>
            <person name="Lovett B."/>
            <person name="Lynch S.C."/>
            <person name="Garnas J.R."/>
            <person name="Kasson L.R."/>
            <person name="Stajich J.E."/>
        </authorList>
    </citation>
    <scope>NUCLEOTIDE SEQUENCE [LARGE SCALE GENOMIC DNA]</scope>
    <source>
        <strain evidence="3 4">NRRL 64653</strain>
    </source>
</reference>
<evidence type="ECO:0000313" key="4">
    <source>
        <dbReference type="Proteomes" id="UP001498476"/>
    </source>
</evidence>
<sequence>MKRERIEAWIAQTHQPHSRPTAIVPGGKLDSVDDIMNHSSPPPSDVHIVNDIDKTPKPTSKRRKLGAPETLSHRPQPITEGTPSLKSTSSITKSTRSTHAGTTGAGRSRGSRSPVKGVSDLRFGEKPVNPSELDSFDKLPSDVAALFGHVRMVCGHGKNIVPLSVKDDFVSALTPIDMGFSDASFYDAQQWATEQGLQTWDAARELEIFNEVVANTKECKRENFSEPAWNARVHEPLLNFVFKCFAGHVRHYDVTRAAIDKPYVPGLEAGVDMQSKMVDFCIALAGDGMMRTARRRNDANKSNSINHTSYEPVRDRPIAVNIETKTPASSSKEAEAQLSVWTLGHLKRLRSLACTSNSTLVIGVTIPVIYVCGGDWKLYFVRDRVDGIDLIEACSIGDTRTLVGCYKVATFLRYLGIWMKTVYQDWLLENALVVQSPVAAQYPLMVQGPLAVQNASVGENVVDAEKPGDRGNSVADM</sequence>
<comment type="caution">
    <text evidence="3">The sequence shown here is derived from an EMBL/GenBank/DDBJ whole genome shotgun (WGS) entry which is preliminary data.</text>
</comment>
<dbReference type="Pfam" id="PF20516">
    <property type="entry name" value="PDDEXK_12"/>
    <property type="match status" value="1"/>
</dbReference>
<evidence type="ECO:0000259" key="2">
    <source>
        <dbReference type="Pfam" id="PF20516"/>
    </source>
</evidence>
<feature type="compositionally biased region" description="Low complexity" evidence="1">
    <location>
        <begin position="82"/>
        <end position="113"/>
    </location>
</feature>
<proteinExistence type="predicted"/>
<evidence type="ECO:0000313" key="3">
    <source>
        <dbReference type="EMBL" id="KAK7397648.1"/>
    </source>
</evidence>
<accession>A0ABR1GH97</accession>
<dbReference type="Proteomes" id="UP001498476">
    <property type="component" value="Unassembled WGS sequence"/>
</dbReference>
<evidence type="ECO:0000256" key="1">
    <source>
        <dbReference type="SAM" id="MobiDB-lite"/>
    </source>
</evidence>
<keyword evidence="4" id="KW-1185">Reference proteome</keyword>
<dbReference type="EMBL" id="JAZAVJ010000461">
    <property type="protein sequence ID" value="KAK7397648.1"/>
    <property type="molecule type" value="Genomic_DNA"/>
</dbReference>
<dbReference type="InterPro" id="IPR046797">
    <property type="entry name" value="PDDEXK_12"/>
</dbReference>
<organism evidence="3 4">
    <name type="scientific">Neonectria punicea</name>
    <dbReference type="NCBI Taxonomy" id="979145"/>
    <lineage>
        <taxon>Eukaryota</taxon>
        <taxon>Fungi</taxon>
        <taxon>Dikarya</taxon>
        <taxon>Ascomycota</taxon>
        <taxon>Pezizomycotina</taxon>
        <taxon>Sordariomycetes</taxon>
        <taxon>Hypocreomycetidae</taxon>
        <taxon>Hypocreales</taxon>
        <taxon>Nectriaceae</taxon>
        <taxon>Neonectria</taxon>
    </lineage>
</organism>